<gene>
    <name evidence="1" type="ORF">BO80DRAFT_425161</name>
</gene>
<dbReference type="RefSeq" id="XP_025575512.1">
    <property type="nucleotide sequence ID" value="XM_025719454.1"/>
</dbReference>
<dbReference type="EMBL" id="KZ824437">
    <property type="protein sequence ID" value="RAL01185.1"/>
    <property type="molecule type" value="Genomic_DNA"/>
</dbReference>
<keyword evidence="2" id="KW-1185">Reference proteome</keyword>
<sequence length="157" mass="17235">MEAVTLMGCIAPVRPEPEPSTVGTNARWAACLMGGWPRKSLGGIGLASRYSAVALQRVPEQQRLTYRWVRPSVILSHRRDLAVGNSSKASRCWASDPEDRGISSRTGDTMYVHDASYLVPGNHCPLPLSLFPSFVDYFGRDAMRRSGICDTRPGGIR</sequence>
<evidence type="ECO:0000313" key="1">
    <source>
        <dbReference type="EMBL" id="RAL01185.1"/>
    </source>
</evidence>
<evidence type="ECO:0000313" key="2">
    <source>
        <dbReference type="Proteomes" id="UP000249402"/>
    </source>
</evidence>
<dbReference type="VEuPathDB" id="FungiDB:BO80DRAFT_425161"/>
<dbReference type="GeneID" id="37224319"/>
<reference evidence="1 2" key="1">
    <citation type="submission" date="2018-02" db="EMBL/GenBank/DDBJ databases">
        <title>The genomes of Aspergillus section Nigri reveals drivers in fungal speciation.</title>
        <authorList>
            <consortium name="DOE Joint Genome Institute"/>
            <person name="Vesth T.C."/>
            <person name="Nybo J."/>
            <person name="Theobald S."/>
            <person name="Brandl J."/>
            <person name="Frisvad J.C."/>
            <person name="Nielsen K.F."/>
            <person name="Lyhne E.K."/>
            <person name="Kogle M.E."/>
            <person name="Kuo A."/>
            <person name="Riley R."/>
            <person name="Clum A."/>
            <person name="Nolan M."/>
            <person name="Lipzen A."/>
            <person name="Salamov A."/>
            <person name="Henrissat B."/>
            <person name="Wiebenga A."/>
            <person name="De vries R.P."/>
            <person name="Grigoriev I.V."/>
            <person name="Mortensen U.H."/>
            <person name="Andersen M.R."/>
            <person name="Baker S.E."/>
        </authorList>
    </citation>
    <scope>NUCLEOTIDE SEQUENCE [LARGE SCALE GENOMIC DNA]</scope>
    <source>
        <strain evidence="1 2">CBS 121593</strain>
    </source>
</reference>
<accession>A0A395H1U3</accession>
<name>A0A395H1U3_9EURO</name>
<dbReference type="AlphaFoldDB" id="A0A395H1U3"/>
<proteinExistence type="predicted"/>
<protein>
    <submittedName>
        <fullName evidence="1">Uncharacterized protein</fullName>
    </submittedName>
</protein>
<dbReference type="Proteomes" id="UP000249402">
    <property type="component" value="Unassembled WGS sequence"/>
</dbReference>
<organism evidence="1 2">
    <name type="scientific">Aspergillus ibericus CBS 121593</name>
    <dbReference type="NCBI Taxonomy" id="1448316"/>
    <lineage>
        <taxon>Eukaryota</taxon>
        <taxon>Fungi</taxon>
        <taxon>Dikarya</taxon>
        <taxon>Ascomycota</taxon>
        <taxon>Pezizomycotina</taxon>
        <taxon>Eurotiomycetes</taxon>
        <taxon>Eurotiomycetidae</taxon>
        <taxon>Eurotiales</taxon>
        <taxon>Aspergillaceae</taxon>
        <taxon>Aspergillus</taxon>
        <taxon>Aspergillus subgen. Circumdati</taxon>
    </lineage>
</organism>